<evidence type="ECO:0000313" key="2">
    <source>
        <dbReference type="EMBL" id="MTB72303.1"/>
    </source>
</evidence>
<dbReference type="Proteomes" id="UP000431092">
    <property type="component" value="Unassembled WGS sequence"/>
</dbReference>
<gene>
    <name evidence="2" type="ORF">GGG17_10030</name>
</gene>
<reference evidence="2 3" key="1">
    <citation type="submission" date="2019-11" db="EMBL/GenBank/DDBJ databases">
        <title>Whole genome sequencing identifies a novel species of the genus Arsenicicoccus isolated from human blood.</title>
        <authorList>
            <person name="Jeong J.H."/>
            <person name="Kweon O.J."/>
            <person name="Kim H.R."/>
            <person name="Kim T.-H."/>
            <person name="Ha S.-M."/>
            <person name="Lee M.-K."/>
        </authorList>
    </citation>
    <scope>NUCLEOTIDE SEQUENCE [LARGE SCALE GENOMIC DNA]</scope>
    <source>
        <strain evidence="2 3">MKL-02</strain>
    </source>
</reference>
<feature type="region of interest" description="Disordered" evidence="1">
    <location>
        <begin position="326"/>
        <end position="345"/>
    </location>
</feature>
<evidence type="ECO:0000313" key="3">
    <source>
        <dbReference type="Proteomes" id="UP000431092"/>
    </source>
</evidence>
<dbReference type="RefSeq" id="WP_154593541.1">
    <property type="nucleotide sequence ID" value="NZ_CP171001.1"/>
</dbReference>
<dbReference type="AlphaFoldDB" id="A0A6I3II30"/>
<organism evidence="2 3">
    <name type="scientific">Arsenicicoccus cauae</name>
    <dbReference type="NCBI Taxonomy" id="2663847"/>
    <lineage>
        <taxon>Bacteria</taxon>
        <taxon>Bacillati</taxon>
        <taxon>Actinomycetota</taxon>
        <taxon>Actinomycetes</taxon>
        <taxon>Micrococcales</taxon>
        <taxon>Intrasporangiaceae</taxon>
        <taxon>Arsenicicoccus</taxon>
    </lineage>
</organism>
<comment type="caution">
    <text evidence="2">The sequence shown here is derived from an EMBL/GenBank/DDBJ whole genome shotgun (WGS) entry which is preliminary data.</text>
</comment>
<name>A0A6I3II30_9MICO</name>
<protein>
    <submittedName>
        <fullName evidence="2">Uncharacterized protein</fullName>
    </submittedName>
</protein>
<proteinExistence type="predicted"/>
<accession>A0A6I3II30</accession>
<sequence length="345" mass="38089">MDIQNHHYGHASVMARHAGLSRPRHVRGLLQHGWTVESPMATHFADFPDVEASGRRELFVWTHHARGWDPAEESRRTRAVGAPWAYLVADAALDLTPPGEGTLIFPLHGSHIDAVVGDQAALARYYAETEGPCTISVHVEDLGRPEVIEAWTSAGHTLVSAGARGDVDFLPRILAMILRHRRVVSNRLMTSILYAASIGREVAVHGDPLSFAFESDAAIRRIEELWPELHGSRTDGATVQAIARDELGFQHVLPARELREAFGWARPVSPGPAFDYWLRAPLQKALNVVGVGRRDEGFVAAKGRPDPMLWLRHPLSHLPRGLPRRLPQVDPLPEPLHVGDAPVLP</sequence>
<dbReference type="EMBL" id="WLVL01000037">
    <property type="protein sequence ID" value="MTB72303.1"/>
    <property type="molecule type" value="Genomic_DNA"/>
</dbReference>
<evidence type="ECO:0000256" key="1">
    <source>
        <dbReference type="SAM" id="MobiDB-lite"/>
    </source>
</evidence>
<keyword evidence="3" id="KW-1185">Reference proteome</keyword>